<evidence type="ECO:0000313" key="2">
    <source>
        <dbReference type="EMBL" id="KAB0407464.1"/>
    </source>
</evidence>
<feature type="region of interest" description="Disordered" evidence="1">
    <location>
        <begin position="13"/>
        <end position="42"/>
    </location>
</feature>
<dbReference type="Proteomes" id="UP000437017">
    <property type="component" value="Unassembled WGS sequence"/>
</dbReference>
<evidence type="ECO:0000313" key="3">
    <source>
        <dbReference type="Proteomes" id="UP000437017"/>
    </source>
</evidence>
<feature type="non-terminal residue" evidence="2">
    <location>
        <position position="1"/>
    </location>
</feature>
<accession>A0A6A1QQL8</accession>
<name>A0A6A1QQL8_BALPH</name>
<organism evidence="2 3">
    <name type="scientific">Balaenoptera physalus</name>
    <name type="common">Fin whale</name>
    <name type="synonym">Balaena physalus</name>
    <dbReference type="NCBI Taxonomy" id="9770"/>
    <lineage>
        <taxon>Eukaryota</taxon>
        <taxon>Metazoa</taxon>
        <taxon>Chordata</taxon>
        <taxon>Craniata</taxon>
        <taxon>Vertebrata</taxon>
        <taxon>Euteleostomi</taxon>
        <taxon>Mammalia</taxon>
        <taxon>Eutheria</taxon>
        <taxon>Laurasiatheria</taxon>
        <taxon>Artiodactyla</taxon>
        <taxon>Whippomorpha</taxon>
        <taxon>Cetacea</taxon>
        <taxon>Mysticeti</taxon>
        <taxon>Balaenopteridae</taxon>
        <taxon>Balaenoptera</taxon>
    </lineage>
</organism>
<comment type="caution">
    <text evidence="2">The sequence shown here is derived from an EMBL/GenBank/DDBJ whole genome shotgun (WGS) entry which is preliminary data.</text>
</comment>
<evidence type="ECO:0000256" key="1">
    <source>
        <dbReference type="SAM" id="MobiDB-lite"/>
    </source>
</evidence>
<feature type="region of interest" description="Disordered" evidence="1">
    <location>
        <begin position="88"/>
        <end position="132"/>
    </location>
</feature>
<feature type="non-terminal residue" evidence="2">
    <location>
        <position position="132"/>
    </location>
</feature>
<keyword evidence="3" id="KW-1185">Reference proteome</keyword>
<sequence length="132" mass="13415">VLPRGAGPVCKHGAGVGCDGGASSAPGRLPGHRAQRPEHLPPAGLQRLQICGDDPQCSHGPAVRQRWLLRGAGLDFIRAHVLHRALFANSSPGPRQHGGPGPPATSPALPDSGSCSLSAPHDILADLPPGPV</sequence>
<dbReference type="EMBL" id="SGJD01000036">
    <property type="protein sequence ID" value="KAB0407464.1"/>
    <property type="molecule type" value="Genomic_DNA"/>
</dbReference>
<dbReference type="AlphaFoldDB" id="A0A6A1QQL8"/>
<gene>
    <name evidence="2" type="ORF">E2I00_007636</name>
</gene>
<reference evidence="2 3" key="1">
    <citation type="journal article" date="2019" name="PLoS ONE">
        <title>Genomic analyses reveal an absence of contemporary introgressive admixture between fin whales and blue whales, despite known hybrids.</title>
        <authorList>
            <person name="Westbury M.V."/>
            <person name="Petersen B."/>
            <person name="Lorenzen E.D."/>
        </authorList>
    </citation>
    <scope>NUCLEOTIDE SEQUENCE [LARGE SCALE GENOMIC DNA]</scope>
    <source>
        <strain evidence="2">FinWhale-01</strain>
    </source>
</reference>
<proteinExistence type="predicted"/>
<protein>
    <submittedName>
        <fullName evidence="2">Uncharacterized protein</fullName>
    </submittedName>
</protein>